<organism evidence="1 2">
    <name type="scientific">Caerostris extrusa</name>
    <name type="common">Bark spider</name>
    <name type="synonym">Caerostris bankana</name>
    <dbReference type="NCBI Taxonomy" id="172846"/>
    <lineage>
        <taxon>Eukaryota</taxon>
        <taxon>Metazoa</taxon>
        <taxon>Ecdysozoa</taxon>
        <taxon>Arthropoda</taxon>
        <taxon>Chelicerata</taxon>
        <taxon>Arachnida</taxon>
        <taxon>Araneae</taxon>
        <taxon>Araneomorphae</taxon>
        <taxon>Entelegynae</taxon>
        <taxon>Araneoidea</taxon>
        <taxon>Araneidae</taxon>
        <taxon>Caerostris</taxon>
    </lineage>
</organism>
<gene>
    <name evidence="1" type="ORF">CEXT_479531</name>
</gene>
<dbReference type="Proteomes" id="UP001054945">
    <property type="component" value="Unassembled WGS sequence"/>
</dbReference>
<reference evidence="1 2" key="1">
    <citation type="submission" date="2021-06" db="EMBL/GenBank/DDBJ databases">
        <title>Caerostris extrusa draft genome.</title>
        <authorList>
            <person name="Kono N."/>
            <person name="Arakawa K."/>
        </authorList>
    </citation>
    <scope>NUCLEOTIDE SEQUENCE [LARGE SCALE GENOMIC DNA]</scope>
</reference>
<evidence type="ECO:0000313" key="2">
    <source>
        <dbReference type="Proteomes" id="UP001054945"/>
    </source>
</evidence>
<evidence type="ECO:0000313" key="1">
    <source>
        <dbReference type="EMBL" id="GIX72408.1"/>
    </source>
</evidence>
<name>A0AAV4MKL8_CAEEX</name>
<accession>A0AAV4MKL8</accession>
<keyword evidence="2" id="KW-1185">Reference proteome</keyword>
<sequence length="135" mass="15746">MSSRCPKRGGTGLFYERTFSLKYRLLIRMHVGFSSNSALPSNTIPESKLLHQDRDCLITNRPGMRHSTGVACFIRPEHQGHYEHLQLQDCPKSWEVHFKGQRGEIKIQHRVPRSLTNFALRTNGYFMIFLPFKRT</sequence>
<dbReference type="AlphaFoldDB" id="A0AAV4MKL8"/>
<proteinExistence type="predicted"/>
<protein>
    <submittedName>
        <fullName evidence="1">Uncharacterized protein</fullName>
    </submittedName>
</protein>
<dbReference type="EMBL" id="BPLR01002311">
    <property type="protein sequence ID" value="GIX72408.1"/>
    <property type="molecule type" value="Genomic_DNA"/>
</dbReference>
<comment type="caution">
    <text evidence="1">The sequence shown here is derived from an EMBL/GenBank/DDBJ whole genome shotgun (WGS) entry which is preliminary data.</text>
</comment>